<proteinExistence type="predicted"/>
<accession>A0A4Q1S9Y8</accession>
<dbReference type="SUPFAM" id="SSF52833">
    <property type="entry name" value="Thioredoxin-like"/>
    <property type="match status" value="1"/>
</dbReference>
<evidence type="ECO:0000313" key="2">
    <source>
        <dbReference type="EMBL" id="RXS93807.1"/>
    </source>
</evidence>
<dbReference type="OrthoDB" id="462848at2"/>
<keyword evidence="3" id="KW-1185">Reference proteome</keyword>
<dbReference type="PROSITE" id="PS51352">
    <property type="entry name" value="THIOREDOXIN_2"/>
    <property type="match status" value="1"/>
</dbReference>
<gene>
    <name evidence="2" type="ORF">ESZ00_17345</name>
</gene>
<evidence type="ECO:0000313" key="3">
    <source>
        <dbReference type="Proteomes" id="UP000290253"/>
    </source>
</evidence>
<organism evidence="2 3">
    <name type="scientific">Silvibacterium dinghuense</name>
    <dbReference type="NCBI Taxonomy" id="1560006"/>
    <lineage>
        <taxon>Bacteria</taxon>
        <taxon>Pseudomonadati</taxon>
        <taxon>Acidobacteriota</taxon>
        <taxon>Terriglobia</taxon>
        <taxon>Terriglobales</taxon>
        <taxon>Acidobacteriaceae</taxon>
        <taxon>Silvibacterium</taxon>
    </lineage>
</organism>
<dbReference type="CDD" id="cd02966">
    <property type="entry name" value="TlpA_like_family"/>
    <property type="match status" value="1"/>
</dbReference>
<dbReference type="InterPro" id="IPR013766">
    <property type="entry name" value="Thioredoxin_domain"/>
</dbReference>
<reference evidence="2 3" key="1">
    <citation type="journal article" date="2016" name="Int. J. Syst. Evol. Microbiol.">
        <title>Acidipila dinghuensis sp. nov., an acidobacterium isolated from forest soil.</title>
        <authorList>
            <person name="Jiang Y.W."/>
            <person name="Wang J."/>
            <person name="Chen M.H."/>
            <person name="Lv Y.Y."/>
            <person name="Qiu L.H."/>
        </authorList>
    </citation>
    <scope>NUCLEOTIDE SEQUENCE [LARGE SCALE GENOMIC DNA]</scope>
    <source>
        <strain evidence="2 3">DHOF10</strain>
    </source>
</reference>
<dbReference type="Gene3D" id="3.40.30.10">
    <property type="entry name" value="Glutaredoxin"/>
    <property type="match status" value="1"/>
</dbReference>
<feature type="domain" description="Thioredoxin" evidence="1">
    <location>
        <begin position="48"/>
        <end position="188"/>
    </location>
</feature>
<dbReference type="EMBL" id="SDMK01000004">
    <property type="protein sequence ID" value="RXS93807.1"/>
    <property type="molecule type" value="Genomic_DNA"/>
</dbReference>
<dbReference type="InterPro" id="IPR036249">
    <property type="entry name" value="Thioredoxin-like_sf"/>
</dbReference>
<sequence>MSSPLKEIIGRNVGTAALTTVLALSLGLNVYLARNGGLKPHPKPIVPLEAGASLPSSIAMEDATGKPVTLEFADDKRPTVLYVLSPQCGWCKRNEENMKALYSAEGDRYRFVGVSIASQNLARYVSDKREPFPVYLLKSKDEMDQLHVLGTPETIVVGPDAKVMRAWQGVYIQQNQAEVEKYFGVKLPGLPETAQVEKRSGV</sequence>
<dbReference type="InterPro" id="IPR000866">
    <property type="entry name" value="AhpC/TSA"/>
</dbReference>
<dbReference type="GO" id="GO:0016491">
    <property type="term" value="F:oxidoreductase activity"/>
    <property type="evidence" value="ECO:0007669"/>
    <property type="project" value="InterPro"/>
</dbReference>
<evidence type="ECO:0000259" key="1">
    <source>
        <dbReference type="PROSITE" id="PS51352"/>
    </source>
</evidence>
<protein>
    <submittedName>
        <fullName evidence="2">TlpA family protein disulfide reductase</fullName>
    </submittedName>
</protein>
<dbReference type="GO" id="GO:0016209">
    <property type="term" value="F:antioxidant activity"/>
    <property type="evidence" value="ECO:0007669"/>
    <property type="project" value="InterPro"/>
</dbReference>
<dbReference type="AlphaFoldDB" id="A0A4Q1S9Y8"/>
<comment type="caution">
    <text evidence="2">The sequence shown here is derived from an EMBL/GenBank/DDBJ whole genome shotgun (WGS) entry which is preliminary data.</text>
</comment>
<name>A0A4Q1S9Y8_9BACT</name>
<dbReference type="Pfam" id="PF00578">
    <property type="entry name" value="AhpC-TSA"/>
    <property type="match status" value="1"/>
</dbReference>
<dbReference type="Proteomes" id="UP000290253">
    <property type="component" value="Unassembled WGS sequence"/>
</dbReference>